<dbReference type="RefSeq" id="WP_084019057.1">
    <property type="nucleotide sequence ID" value="NZ_FWXS01000013.1"/>
</dbReference>
<evidence type="ECO:0000313" key="2">
    <source>
        <dbReference type="EMBL" id="SMC91099.1"/>
    </source>
</evidence>
<feature type="signal peptide" evidence="1">
    <location>
        <begin position="1"/>
        <end position="18"/>
    </location>
</feature>
<dbReference type="STRING" id="1434700.SAMN06296427_11314"/>
<evidence type="ECO:0008006" key="4">
    <source>
        <dbReference type="Google" id="ProtNLM"/>
    </source>
</evidence>
<dbReference type="PANTHER" id="PTHR42754:SF1">
    <property type="entry name" value="LIPOPROTEIN"/>
    <property type="match status" value="1"/>
</dbReference>
<dbReference type="InterPro" id="IPR011047">
    <property type="entry name" value="Quinoprotein_ADH-like_sf"/>
</dbReference>
<evidence type="ECO:0000313" key="3">
    <source>
        <dbReference type="Proteomes" id="UP000192393"/>
    </source>
</evidence>
<sequence>MRKHLFYLLLFSTLFTQAQITPEIEWSKTLGSTSMDVGRGVVQTSDGGYIAFGQVMMGDADVTNFKGGVDYWIAKTSVTGELEWEKTYGGSLLDFGGDDQILKIRQTQDGGYILGGTSNSDDGDVTHNYGMEDIWLVKIDSSGNIQWEKNYGGSGEDVFRDIQPTDDGGYILTGRTTSSDGDINSEYIELGAYTTAWVAKLDDSGNIEWSNDIGGYDTFFNEFFSIYPVSDGYVATGSSDGVGGDIPSDGRGSSDFWVVKMDISGQVVWSKLYGGPSMDQPSSIRPADDGGYVVAGYVSQLGGDVTESYGGQDIWILKLNNDGNLEWQKSIGGSRGEGIQEIQTTLDGGYVVGGYTLSTDGHFEENASKGEQDKFLLKINSTGDIVWTKTFGGSSHDILWGFEITSEGGFITIGSTNSIDGDLVGKENNDFDYWIVKLSPDCLVPELTIDTTHTICVGEELTLTADA</sequence>
<keyword evidence="1" id="KW-0732">Signal</keyword>
<organism evidence="2 3">
    <name type="scientific">Moheibacter sediminis</name>
    <dbReference type="NCBI Taxonomy" id="1434700"/>
    <lineage>
        <taxon>Bacteria</taxon>
        <taxon>Pseudomonadati</taxon>
        <taxon>Bacteroidota</taxon>
        <taxon>Flavobacteriia</taxon>
        <taxon>Flavobacteriales</taxon>
        <taxon>Weeksellaceae</taxon>
        <taxon>Moheibacter</taxon>
    </lineage>
</organism>
<reference evidence="2 3" key="1">
    <citation type="submission" date="2017-04" db="EMBL/GenBank/DDBJ databases">
        <authorList>
            <person name="Afonso C.L."/>
            <person name="Miller P.J."/>
            <person name="Scott M.A."/>
            <person name="Spackman E."/>
            <person name="Goraichik I."/>
            <person name="Dimitrov K.M."/>
            <person name="Suarez D.L."/>
            <person name="Swayne D.E."/>
        </authorList>
    </citation>
    <scope>NUCLEOTIDE SEQUENCE [LARGE SCALE GENOMIC DNA]</scope>
    <source>
        <strain evidence="2 3">CGMCC 1.12708</strain>
    </source>
</reference>
<gene>
    <name evidence="2" type="ORF">SAMN06296427_11314</name>
</gene>
<feature type="chain" id="PRO_5011986451" description="Bulb-type lectin domain-containing protein" evidence="1">
    <location>
        <begin position="19"/>
        <end position="467"/>
    </location>
</feature>
<dbReference type="OrthoDB" id="9811934at2"/>
<name>A0A1W2D0N6_9FLAO</name>
<dbReference type="AlphaFoldDB" id="A0A1W2D0N6"/>
<keyword evidence="3" id="KW-1185">Reference proteome</keyword>
<protein>
    <recommendedName>
        <fullName evidence="4">Bulb-type lectin domain-containing protein</fullName>
    </recommendedName>
</protein>
<feature type="non-terminal residue" evidence="2">
    <location>
        <position position="467"/>
    </location>
</feature>
<dbReference type="PANTHER" id="PTHR42754">
    <property type="entry name" value="ENDOGLUCANASE"/>
    <property type="match status" value="1"/>
</dbReference>
<proteinExistence type="predicted"/>
<evidence type="ECO:0000256" key="1">
    <source>
        <dbReference type="SAM" id="SignalP"/>
    </source>
</evidence>
<dbReference type="Proteomes" id="UP000192393">
    <property type="component" value="Unassembled WGS sequence"/>
</dbReference>
<dbReference type="SUPFAM" id="SSF50998">
    <property type="entry name" value="Quinoprotein alcohol dehydrogenase-like"/>
    <property type="match status" value="1"/>
</dbReference>
<dbReference type="EMBL" id="FWXS01000013">
    <property type="protein sequence ID" value="SMC91099.1"/>
    <property type="molecule type" value="Genomic_DNA"/>
</dbReference>
<accession>A0A1W2D0N6</accession>